<sequence>MAVISDNTRKLHQQLLLVITIQAFLPCFLIIGFSIYLLEQFSIIKSVATEFLSMIFFAMLPLANPIVVLLGVKPYASAVRRIIAFVLRKMFRIKLGPRESSVKVTVASAS</sequence>
<dbReference type="PANTHER" id="PTHR22945:SF40">
    <property type="entry name" value="SERPENTINE RECEPTOR, CLASS D (DELTA)-RELATED"/>
    <property type="match status" value="1"/>
</dbReference>
<comment type="caution">
    <text evidence="7">The sequence shown here is derived from an EMBL/GenBank/DDBJ whole genome shotgun (WGS) entry which is preliminary data.</text>
</comment>
<keyword evidence="3 6" id="KW-0812">Transmembrane</keyword>
<dbReference type="AlphaFoldDB" id="A0A8S1HIZ2"/>
<dbReference type="PANTHER" id="PTHR22945">
    <property type="entry name" value="SERPENTINE RECEPTOR, CLASS D DELTA"/>
    <property type="match status" value="1"/>
</dbReference>
<comment type="similarity">
    <text evidence="2">Belongs to the nematode receptor-like protein srd family.</text>
</comment>
<keyword evidence="4 6" id="KW-1133">Transmembrane helix</keyword>
<comment type="subcellular location">
    <subcellularLocation>
        <location evidence="1">Membrane</location>
        <topology evidence="1">Multi-pass membrane protein</topology>
    </subcellularLocation>
</comment>
<dbReference type="GO" id="GO:0016020">
    <property type="term" value="C:membrane"/>
    <property type="evidence" value="ECO:0007669"/>
    <property type="project" value="UniProtKB-SubCell"/>
</dbReference>
<protein>
    <recommendedName>
        <fullName evidence="9">G-protein coupled receptors family 1 profile domain-containing protein</fullName>
    </recommendedName>
</protein>
<evidence type="ECO:0000313" key="7">
    <source>
        <dbReference type="EMBL" id="CAD6193180.1"/>
    </source>
</evidence>
<dbReference type="OrthoDB" id="5793097at2759"/>
<organism evidence="7 8">
    <name type="scientific">Caenorhabditis auriculariae</name>
    <dbReference type="NCBI Taxonomy" id="2777116"/>
    <lineage>
        <taxon>Eukaryota</taxon>
        <taxon>Metazoa</taxon>
        <taxon>Ecdysozoa</taxon>
        <taxon>Nematoda</taxon>
        <taxon>Chromadorea</taxon>
        <taxon>Rhabditida</taxon>
        <taxon>Rhabditina</taxon>
        <taxon>Rhabditomorpha</taxon>
        <taxon>Rhabditoidea</taxon>
        <taxon>Rhabditidae</taxon>
        <taxon>Peloderinae</taxon>
        <taxon>Caenorhabditis</taxon>
    </lineage>
</organism>
<evidence type="ECO:0000256" key="5">
    <source>
        <dbReference type="ARBA" id="ARBA00023136"/>
    </source>
</evidence>
<evidence type="ECO:0000256" key="3">
    <source>
        <dbReference type="ARBA" id="ARBA00022692"/>
    </source>
</evidence>
<dbReference type="Pfam" id="PF10317">
    <property type="entry name" value="7TM_GPCR_Srd"/>
    <property type="match status" value="1"/>
</dbReference>
<keyword evidence="8" id="KW-1185">Reference proteome</keyword>
<feature type="transmembrane region" description="Helical" evidence="6">
    <location>
        <begin position="51"/>
        <end position="72"/>
    </location>
</feature>
<evidence type="ECO:0000313" key="8">
    <source>
        <dbReference type="Proteomes" id="UP000835052"/>
    </source>
</evidence>
<evidence type="ECO:0000256" key="6">
    <source>
        <dbReference type="SAM" id="Phobius"/>
    </source>
</evidence>
<dbReference type="InterPro" id="IPR019421">
    <property type="entry name" value="7TM_GPCR_serpentine_rcpt_Srd"/>
</dbReference>
<dbReference type="Proteomes" id="UP000835052">
    <property type="component" value="Unassembled WGS sequence"/>
</dbReference>
<evidence type="ECO:0000256" key="4">
    <source>
        <dbReference type="ARBA" id="ARBA00022989"/>
    </source>
</evidence>
<evidence type="ECO:0000256" key="2">
    <source>
        <dbReference type="ARBA" id="ARBA00009166"/>
    </source>
</evidence>
<keyword evidence="5 6" id="KW-0472">Membrane</keyword>
<accession>A0A8S1HIZ2</accession>
<evidence type="ECO:0008006" key="9">
    <source>
        <dbReference type="Google" id="ProtNLM"/>
    </source>
</evidence>
<dbReference type="InterPro" id="IPR050920">
    <property type="entry name" value="Nematode_rcpt-like_delta"/>
</dbReference>
<dbReference type="EMBL" id="CAJGYM010000033">
    <property type="protein sequence ID" value="CAD6193180.1"/>
    <property type="molecule type" value="Genomic_DNA"/>
</dbReference>
<name>A0A8S1HIZ2_9PELO</name>
<feature type="transmembrane region" description="Helical" evidence="6">
    <location>
        <begin position="15"/>
        <end position="39"/>
    </location>
</feature>
<reference evidence="7" key="1">
    <citation type="submission" date="2020-10" db="EMBL/GenBank/DDBJ databases">
        <authorList>
            <person name="Kikuchi T."/>
        </authorList>
    </citation>
    <scope>NUCLEOTIDE SEQUENCE</scope>
    <source>
        <strain evidence="7">NKZ352</strain>
    </source>
</reference>
<evidence type="ECO:0000256" key="1">
    <source>
        <dbReference type="ARBA" id="ARBA00004141"/>
    </source>
</evidence>
<gene>
    <name evidence="7" type="ORF">CAUJ_LOCUS9099</name>
</gene>
<proteinExistence type="inferred from homology"/>